<dbReference type="NCBIfam" id="TIGR01179">
    <property type="entry name" value="galE"/>
    <property type="match status" value="1"/>
</dbReference>
<dbReference type="GO" id="GO:0006012">
    <property type="term" value="P:galactose metabolic process"/>
    <property type="evidence" value="ECO:0007669"/>
    <property type="project" value="UniProtKB-KW"/>
</dbReference>
<comment type="pathway">
    <text evidence="4">Carbohydrate metabolism; hexose metabolism.</text>
</comment>
<keyword evidence="6" id="KW-0299">Galactose metabolism</keyword>
<dbReference type="InterPro" id="IPR036291">
    <property type="entry name" value="NAD(P)-bd_dom_sf"/>
</dbReference>
<evidence type="ECO:0000256" key="1">
    <source>
        <dbReference type="ARBA" id="ARBA00000083"/>
    </source>
</evidence>
<dbReference type="SUPFAM" id="SSF74650">
    <property type="entry name" value="Galactose mutarotase-like"/>
    <property type="match status" value="1"/>
</dbReference>
<comment type="catalytic activity">
    <reaction evidence="1">
        <text>UDP-alpha-D-glucose = UDP-alpha-D-galactose</text>
        <dbReference type="Rhea" id="RHEA:22168"/>
        <dbReference type="ChEBI" id="CHEBI:58885"/>
        <dbReference type="ChEBI" id="CHEBI:66914"/>
        <dbReference type="EC" id="5.1.3.2"/>
    </reaction>
</comment>
<evidence type="ECO:0000256" key="5">
    <source>
        <dbReference type="ARBA" id="ARBA00023027"/>
    </source>
</evidence>
<evidence type="ECO:0000256" key="7">
    <source>
        <dbReference type="ARBA" id="ARBA00023235"/>
    </source>
</evidence>
<dbReference type="InterPro" id="IPR014718">
    <property type="entry name" value="GH-type_carb-bd"/>
</dbReference>
<evidence type="ECO:0000256" key="2">
    <source>
        <dbReference type="ARBA" id="ARBA00001911"/>
    </source>
</evidence>
<dbReference type="InterPro" id="IPR047215">
    <property type="entry name" value="Galactose_mutarotase-like"/>
</dbReference>
<dbReference type="SUPFAM" id="SSF51735">
    <property type="entry name" value="NAD(P)-binding Rossmann-fold domains"/>
    <property type="match status" value="1"/>
</dbReference>
<dbReference type="Pfam" id="PF01370">
    <property type="entry name" value="Epimerase"/>
    <property type="match status" value="1"/>
</dbReference>
<evidence type="ECO:0000256" key="10">
    <source>
        <dbReference type="ARBA" id="ARBA00037955"/>
    </source>
</evidence>
<dbReference type="InterPro" id="IPR011013">
    <property type="entry name" value="Gal_mutarotase_sf_dom"/>
</dbReference>
<evidence type="ECO:0000256" key="9">
    <source>
        <dbReference type="ARBA" id="ARBA00037676"/>
    </source>
</evidence>
<evidence type="ECO:0000256" key="3">
    <source>
        <dbReference type="ARBA" id="ARBA00004947"/>
    </source>
</evidence>
<feature type="domain" description="NAD-dependent epimerase/dehydratase" evidence="12">
    <location>
        <begin position="13"/>
        <end position="266"/>
    </location>
</feature>
<dbReference type="InterPro" id="IPR001509">
    <property type="entry name" value="Epimerase_deHydtase"/>
</dbReference>
<evidence type="ECO:0000313" key="14">
    <source>
        <dbReference type="Proteomes" id="UP000000286"/>
    </source>
</evidence>
<comment type="similarity">
    <text evidence="11">In the C-terminal section; belongs to the aldose epimerase family.</text>
</comment>
<sequence>MRTTERKISGKWVLVTGGAGYIGSHAVAELIENGYQCVVVDNLCNSSYESVARLELLTKHYIPFCKVDLCDREGLETVFRKYDIDSVIHFAGLKDVDESTEIPLKYFHNNILGTLVLLELMEKYHVEKLVFSSSATVYGDATRFADMIPIPEDCPLGPTNPYGHAMFAIEKILQDLYAVSTGTWKFAILRYSNAIGAHPSGLIGEDPLGIPKTLLPCMTQVAVGRREKLYVFGDDYDTRDGTQISDYIHVVDLAKGHIAALRYLEAHSADGLCREWNLGSGTGSTVFEVYRAFCKVSNTKIPYEVTGRKNGDVMNLTVKADRAQRELKWRTELDISVACSDSWKWATKNPFGFHLKGVKTDLAGAVNDYENRFITIGAGSKFEATIANLGATLVDLKVNGQSVVLGYSRAEDYNSDGGNYIGATVGRFANRIKEGLFTLQDGTHKLTVDNCDNTNHSSISSFHVKKFLGPLIENPSDEIYTAEFLLLDDHSIPNEFPGDLEVIVKFTLNIAEMSLKFSYQAQLINGEATPINMTSHTYFNLNKFHNEQSISGTEVRVCSTKSLEVSEGALIPTGKVIDRDVATFDSAGPTTLGGDGPTYDYCFISDENKGLKSPDSRSQNELRPVLKAYHPESKITLEVSTTEPSFVLYSGDNLFGKFIPRQGFCVEQGRYIDAINRDDWKDCVLLKRGDVYTSETQYRFEN</sequence>
<dbReference type="OrthoDB" id="9402762at2759"/>
<evidence type="ECO:0000259" key="12">
    <source>
        <dbReference type="Pfam" id="PF01370"/>
    </source>
</evidence>
<dbReference type="Gene3D" id="2.70.98.10">
    <property type="match status" value="1"/>
</dbReference>
<organism evidence="13 14">
    <name type="scientific">Saccharomyces cerevisiae (strain Lalvin EC1118 / Prise de mousse)</name>
    <name type="common">Baker's yeast</name>
    <dbReference type="NCBI Taxonomy" id="643680"/>
    <lineage>
        <taxon>Eukaryota</taxon>
        <taxon>Fungi</taxon>
        <taxon>Dikarya</taxon>
        <taxon>Ascomycota</taxon>
        <taxon>Saccharomycotina</taxon>
        <taxon>Saccharomycetes</taxon>
        <taxon>Saccharomycetales</taxon>
        <taxon>Saccharomycetaceae</taxon>
        <taxon>Saccharomyces</taxon>
    </lineage>
</organism>
<keyword evidence="8" id="KW-0119">Carbohydrate metabolism</keyword>
<dbReference type="EMBL" id="FN393068">
    <property type="protein sequence ID" value="CAY79382.1"/>
    <property type="molecule type" value="Genomic_DNA"/>
</dbReference>
<evidence type="ECO:0000256" key="4">
    <source>
        <dbReference type="ARBA" id="ARBA00005028"/>
    </source>
</evidence>
<comment type="function">
    <text evidence="9">Mutarotase converts alpha-aldose to the beta-anomer. It is active on D-glucose, L-arabinose, D-xylose, D-galactose, maltose and lactose.</text>
</comment>
<dbReference type="Gene3D" id="3.40.50.720">
    <property type="entry name" value="NAD(P)-binding Rossmann-like Domain"/>
    <property type="match status" value="1"/>
</dbReference>
<dbReference type="GO" id="GO:0003978">
    <property type="term" value="F:UDP-glucose 4-epimerase activity"/>
    <property type="evidence" value="ECO:0007669"/>
    <property type="project" value="UniProtKB-EC"/>
</dbReference>
<dbReference type="PANTHER" id="PTHR43725">
    <property type="entry name" value="UDP-GLUCOSE 4-EPIMERASE"/>
    <property type="match status" value="1"/>
</dbReference>
<comment type="pathway">
    <text evidence="3">Carbohydrate metabolism; galactose metabolism.</text>
</comment>
<dbReference type="InterPro" id="IPR008183">
    <property type="entry name" value="Aldose_1/G6P_1-epimerase"/>
</dbReference>
<evidence type="ECO:0000256" key="8">
    <source>
        <dbReference type="ARBA" id="ARBA00023277"/>
    </source>
</evidence>
<dbReference type="Gene3D" id="3.90.25.10">
    <property type="entry name" value="UDP-galactose 4-epimerase, domain 1"/>
    <property type="match status" value="1"/>
</dbReference>
<dbReference type="InterPro" id="IPR005886">
    <property type="entry name" value="UDP_G4E"/>
</dbReference>
<dbReference type="CDD" id="cd05247">
    <property type="entry name" value="UDP_G4E_1_SDR_e"/>
    <property type="match status" value="1"/>
</dbReference>
<dbReference type="HOGENOM" id="CLU_007383_22_0_1"/>
<evidence type="ECO:0000256" key="6">
    <source>
        <dbReference type="ARBA" id="ARBA00023144"/>
    </source>
</evidence>
<comment type="cofactor">
    <cofactor evidence="2">
        <name>NAD(+)</name>
        <dbReference type="ChEBI" id="CHEBI:57540"/>
    </cofactor>
</comment>
<dbReference type="Proteomes" id="UP000000286">
    <property type="component" value="Chromosome VI"/>
</dbReference>
<evidence type="ECO:0000256" key="11">
    <source>
        <dbReference type="ARBA" id="ARBA00038238"/>
    </source>
</evidence>
<accession>C8Z7L6</accession>
<dbReference type="PANTHER" id="PTHR43725:SF47">
    <property type="entry name" value="UDP-GLUCOSE 4-EPIMERASE"/>
    <property type="match status" value="1"/>
</dbReference>
<protein>
    <submittedName>
        <fullName evidence="13">EC1118_1F14_0056p</fullName>
    </submittedName>
</protein>
<keyword evidence="5" id="KW-0520">NAD</keyword>
<reference evidence="13 14" key="1">
    <citation type="journal article" date="2009" name="Proc. Natl. Acad. Sci. U.S.A.">
        <title>Eukaryote-to-eukaryote gene transfer events revealed by the genome sequence of the wine yeast Saccharomyces cerevisiae EC1118.</title>
        <authorList>
            <person name="Novo M."/>
            <person name="Bigey F."/>
            <person name="Beyne E."/>
            <person name="Galeote V."/>
            <person name="Gavory F."/>
            <person name="Mallet S."/>
            <person name="Cambot B."/>
            <person name="Legras J.L."/>
            <person name="Wincker P."/>
            <person name="Casaregola S."/>
            <person name="Dequin S."/>
        </authorList>
    </citation>
    <scope>NUCLEOTIDE SEQUENCE [LARGE SCALE GENOMIC DNA]</scope>
    <source>
        <strain evidence="14">Lalvin EC1118 / Prise de mousse</strain>
    </source>
</reference>
<name>C8Z7L6_YEAS8</name>
<proteinExistence type="inferred from homology"/>
<dbReference type="GO" id="GO:0030246">
    <property type="term" value="F:carbohydrate binding"/>
    <property type="evidence" value="ECO:0007669"/>
    <property type="project" value="InterPro"/>
</dbReference>
<comment type="similarity">
    <text evidence="10">In the N-terminal section; belongs to the NAD(P)-dependent epimerase/dehydratase family.</text>
</comment>
<gene>
    <name evidence="13" type="ORF">EC1118_1F14_0056g</name>
</gene>
<dbReference type="GO" id="GO:0005829">
    <property type="term" value="C:cytosol"/>
    <property type="evidence" value="ECO:0007669"/>
    <property type="project" value="TreeGrafter"/>
</dbReference>
<keyword evidence="7" id="KW-0413">Isomerase</keyword>
<dbReference type="AlphaFoldDB" id="C8Z7L6"/>
<evidence type="ECO:0000313" key="13">
    <source>
        <dbReference type="EMBL" id="CAY79382.1"/>
    </source>
</evidence>
<dbReference type="CDD" id="cd09019">
    <property type="entry name" value="galactose_mutarotase_like"/>
    <property type="match status" value="1"/>
</dbReference>
<dbReference type="Pfam" id="PF01263">
    <property type="entry name" value="Aldose_epim"/>
    <property type="match status" value="1"/>
</dbReference>